<evidence type="ECO:0000313" key="2">
    <source>
        <dbReference type="EMBL" id="SOC05568.1"/>
    </source>
</evidence>
<reference evidence="3" key="1">
    <citation type="submission" date="2017-08" db="EMBL/GenBank/DDBJ databases">
        <authorList>
            <person name="Varghese N."/>
            <person name="Submissions S."/>
        </authorList>
    </citation>
    <scope>NUCLEOTIDE SEQUENCE [LARGE SCALE GENOMIC DNA]</scope>
    <source>
        <strain evidence="3">JC22</strain>
    </source>
</reference>
<evidence type="ECO:0000256" key="1">
    <source>
        <dbReference type="SAM" id="Phobius"/>
    </source>
</evidence>
<name>A0A285SCU7_9BACL</name>
<gene>
    <name evidence="2" type="ORF">SAMN05880501_10481</name>
</gene>
<accession>A0A285SCU7</accession>
<protein>
    <submittedName>
        <fullName evidence="2">Uncharacterized protein</fullName>
    </submittedName>
</protein>
<sequence>MLNFIDDLVGAIQDFLKPFIYFVVGAMLVGFPLIAIAKLFEWWFA</sequence>
<feature type="transmembrane region" description="Helical" evidence="1">
    <location>
        <begin position="20"/>
        <end position="40"/>
    </location>
</feature>
<keyword evidence="1" id="KW-0812">Transmembrane</keyword>
<evidence type="ECO:0000313" key="3">
    <source>
        <dbReference type="Proteomes" id="UP000219636"/>
    </source>
</evidence>
<proteinExistence type="predicted"/>
<dbReference type="AlphaFoldDB" id="A0A285SCU7"/>
<keyword evidence="1" id="KW-1133">Transmembrane helix</keyword>
<dbReference type="RefSeq" id="WP_202615640.1">
    <property type="nucleotide sequence ID" value="NZ_OBMQ01000004.1"/>
</dbReference>
<dbReference type="Proteomes" id="UP000219636">
    <property type="component" value="Unassembled WGS sequence"/>
</dbReference>
<organism evidence="2 3">
    <name type="scientific">Ureibacillus xyleni</name>
    <dbReference type="NCBI Taxonomy" id="614648"/>
    <lineage>
        <taxon>Bacteria</taxon>
        <taxon>Bacillati</taxon>
        <taxon>Bacillota</taxon>
        <taxon>Bacilli</taxon>
        <taxon>Bacillales</taxon>
        <taxon>Caryophanaceae</taxon>
        <taxon>Ureibacillus</taxon>
    </lineage>
</organism>
<keyword evidence="1" id="KW-0472">Membrane</keyword>
<keyword evidence="3" id="KW-1185">Reference proteome</keyword>
<dbReference type="EMBL" id="OBMQ01000004">
    <property type="protein sequence ID" value="SOC05568.1"/>
    <property type="molecule type" value="Genomic_DNA"/>
</dbReference>